<evidence type="ECO:0000313" key="4">
    <source>
        <dbReference type="EMBL" id="SBW06827.1"/>
    </source>
</evidence>
<keyword evidence="1" id="KW-0732">Signal</keyword>
<feature type="domain" description="Alpha-L-rhamnosidase C-terminal" evidence="3">
    <location>
        <begin position="659"/>
        <end position="728"/>
    </location>
</feature>
<dbReference type="Gene3D" id="1.50.10.10">
    <property type="match status" value="1"/>
</dbReference>
<proteinExistence type="predicted"/>
<feature type="domain" description="Alpha-L-rhamnosidase six-hairpin glycosidase" evidence="2">
    <location>
        <begin position="334"/>
        <end position="571"/>
    </location>
</feature>
<dbReference type="Pfam" id="PF17389">
    <property type="entry name" value="Bac_rhamnosid6H"/>
    <property type="match status" value="1"/>
</dbReference>
<evidence type="ECO:0000259" key="3">
    <source>
        <dbReference type="Pfam" id="PF17390"/>
    </source>
</evidence>
<dbReference type="Gene3D" id="2.60.120.260">
    <property type="entry name" value="Galactose-binding domain-like"/>
    <property type="match status" value="1"/>
</dbReference>
<dbReference type="InterPro" id="IPR008928">
    <property type="entry name" value="6-hairpin_glycosidase_sf"/>
</dbReference>
<dbReference type="RefSeq" id="WP_296944343.1">
    <property type="nucleotide sequence ID" value="NZ_LT599032.1"/>
</dbReference>
<evidence type="ECO:0008006" key="5">
    <source>
        <dbReference type="Google" id="ProtNLM"/>
    </source>
</evidence>
<evidence type="ECO:0000259" key="2">
    <source>
        <dbReference type="Pfam" id="PF17389"/>
    </source>
</evidence>
<dbReference type="PANTHER" id="PTHR34987:SF2">
    <property type="entry name" value="B, PUTATIVE (AFU_ORTHOLOGUE AFUA_7G05040)-RELATED"/>
    <property type="match status" value="1"/>
</dbReference>
<reference evidence="4" key="1">
    <citation type="submission" date="2016-04" db="EMBL/GenBank/DDBJ databases">
        <authorList>
            <person name="Evans L.H."/>
            <person name="Alamgir A."/>
            <person name="Owens N."/>
            <person name="Weber N.D."/>
            <person name="Virtaneva K."/>
            <person name="Barbian K."/>
            <person name="Babar A."/>
            <person name="Rosenke K."/>
        </authorList>
    </citation>
    <scope>NUCLEOTIDE SEQUENCE</scope>
    <source>
        <strain evidence="4">86-1</strain>
    </source>
</reference>
<organism evidence="4">
    <name type="scientific">uncultured Dysgonomonas sp</name>
    <dbReference type="NCBI Taxonomy" id="206096"/>
    <lineage>
        <taxon>Bacteria</taxon>
        <taxon>Pseudomonadati</taxon>
        <taxon>Bacteroidota</taxon>
        <taxon>Bacteroidia</taxon>
        <taxon>Bacteroidales</taxon>
        <taxon>Dysgonomonadaceae</taxon>
        <taxon>Dysgonomonas</taxon>
        <taxon>environmental samples</taxon>
    </lineage>
</organism>
<feature type="chain" id="PRO_5012487995" description="Glycoside hydrolase" evidence="1">
    <location>
        <begin position="24"/>
        <end position="769"/>
    </location>
</feature>
<dbReference type="PANTHER" id="PTHR34987">
    <property type="entry name" value="C, PUTATIVE (AFU_ORTHOLOGUE AFUA_3G02880)-RELATED"/>
    <property type="match status" value="1"/>
</dbReference>
<sequence>MSRKAGILLLLCLFSYFNPISCAADITAARWITCAADSVNKPNTWIAFRHDISLDKVPQEAIIRIGADTKYWLWLNGQLVVFEGGLKRGPTPHDTYYDEIDLAPFLHKGNNKIALLLWYFGKEGFSHKDSGQPGIILSSANNGFTLASNSDWLCRIHPAFGDTGEPHPNFRLAESNIRFDARKDIEGWQTAEIRNLNGFLPAQEIGSWGDTPWNNLIKRPIPQWKDFGIKDIAFKRYRGRDTDSIVVVPYNMQMTPIITIADSAGDNLIGISTDHSFAGSTFNVRAEYITKKGEQVHESLGWMNGEKIILNVPKGVSVKNIAYRETGYDAYPEGRFTCNNDFYNRFWQKALRTLYVNMRDIYFDCPDRERAQWWGDVVVLMGESFYSYSTSAHALMRKAILELASWQKPDGVLFSPIPAGNYDSELPSQMLASIGRYGFWNYYMNTGDRATIAEVYPAVKKYLSLWELDKTGLTQFREGGWPWGDWGENRDMRLIFAGWHYLALEGAANMANLLGYDTDAVAYQMTMEKVKKGYNQCWNGSAYRHPDYNKETDDRVQALAVISGIAPNEYYRPILNVLQTEYHASPYMEKYVMEALFCMQQSRYALERTEKRFSDMVNTTDYSTLFEGWGIGNEGYGGGTTNHAWSGGTLTIIARYLCGIYPLEAGYKTFAIEPDITTSLNDVQITIPTVIGEIGSSFHVDSKKLDMEISVPKQSKAIVYLPIGDNDEVLINGVKPDMEYYEVSTDYQKDNKTAFLIKEGKHTITCTYK</sequence>
<dbReference type="EMBL" id="FLUM01000003">
    <property type="protein sequence ID" value="SBW06827.1"/>
    <property type="molecule type" value="Genomic_DNA"/>
</dbReference>
<dbReference type="InterPro" id="IPR035396">
    <property type="entry name" value="Bac_rhamnosid6H"/>
</dbReference>
<name>A0A212K5E1_9BACT</name>
<dbReference type="InterPro" id="IPR012341">
    <property type="entry name" value="6hp_glycosidase-like_sf"/>
</dbReference>
<dbReference type="Gene3D" id="2.60.420.10">
    <property type="entry name" value="Maltose phosphorylase, domain 3"/>
    <property type="match status" value="1"/>
</dbReference>
<protein>
    <recommendedName>
        <fullName evidence="5">Glycoside hydrolase</fullName>
    </recommendedName>
</protein>
<dbReference type="SUPFAM" id="SSF48208">
    <property type="entry name" value="Six-hairpin glycosidases"/>
    <property type="match status" value="1"/>
</dbReference>
<dbReference type="AlphaFoldDB" id="A0A212K5E1"/>
<gene>
    <name evidence="4" type="ORF">KL86DYS1_31487</name>
</gene>
<feature type="signal peptide" evidence="1">
    <location>
        <begin position="1"/>
        <end position="23"/>
    </location>
</feature>
<dbReference type="InterPro" id="IPR035398">
    <property type="entry name" value="Bac_rhamnosid_C"/>
</dbReference>
<dbReference type="Pfam" id="PF17390">
    <property type="entry name" value="Bac_rhamnosid_C"/>
    <property type="match status" value="1"/>
</dbReference>
<dbReference type="GO" id="GO:0005975">
    <property type="term" value="P:carbohydrate metabolic process"/>
    <property type="evidence" value="ECO:0007669"/>
    <property type="project" value="InterPro"/>
</dbReference>
<accession>A0A212K5E1</accession>
<evidence type="ECO:0000256" key="1">
    <source>
        <dbReference type="SAM" id="SignalP"/>
    </source>
</evidence>